<dbReference type="PROSITE" id="PS50977">
    <property type="entry name" value="HTH_TETR_2"/>
    <property type="match status" value="1"/>
</dbReference>
<dbReference type="GO" id="GO:0003677">
    <property type="term" value="F:DNA binding"/>
    <property type="evidence" value="ECO:0007669"/>
    <property type="project" value="UniProtKB-UniRule"/>
</dbReference>
<keyword evidence="2 4" id="KW-0238">DNA-binding</keyword>
<dbReference type="FunFam" id="1.10.10.60:FF:000141">
    <property type="entry name" value="TetR family transcriptional regulator"/>
    <property type="match status" value="1"/>
</dbReference>
<protein>
    <submittedName>
        <fullName evidence="6">HTH-type transcriptional regulator (TetR family protein)</fullName>
    </submittedName>
</protein>
<organism evidence="6 7">
    <name type="scientific">Desulforapulum autotrophicum (strain ATCC 43914 / DSM 3382 / VKM B-1955 / HRM2)</name>
    <name type="common">Desulfobacterium autotrophicum</name>
    <dbReference type="NCBI Taxonomy" id="177437"/>
    <lineage>
        <taxon>Bacteria</taxon>
        <taxon>Pseudomonadati</taxon>
        <taxon>Thermodesulfobacteriota</taxon>
        <taxon>Desulfobacteria</taxon>
        <taxon>Desulfobacterales</taxon>
        <taxon>Desulfobacteraceae</taxon>
        <taxon>Desulforapulum</taxon>
    </lineage>
</organism>
<reference evidence="6 7" key="1">
    <citation type="journal article" date="2009" name="Environ. Microbiol.">
        <title>Genome sequence of Desulfobacterium autotrophicum HRM2, a marine sulfate reducer oxidizing organic carbon completely to carbon dioxide.</title>
        <authorList>
            <person name="Strittmatter A.W."/>
            <person name="Liesegang H."/>
            <person name="Rabus R."/>
            <person name="Decker I."/>
            <person name="Amann J."/>
            <person name="Andres S."/>
            <person name="Henne A."/>
            <person name="Fricke W.F."/>
            <person name="Martinez-Arias R."/>
            <person name="Bartels D."/>
            <person name="Goesmann A."/>
            <person name="Krause L."/>
            <person name="Puehler A."/>
            <person name="Klenk H.P."/>
            <person name="Richter M."/>
            <person name="Schuler M."/>
            <person name="Gloeckner F.O."/>
            <person name="Meyerdierks A."/>
            <person name="Gottschalk G."/>
            <person name="Amann R."/>
        </authorList>
    </citation>
    <scope>NUCLEOTIDE SEQUENCE [LARGE SCALE GENOMIC DNA]</scope>
    <source>
        <strain evidence="7">ATCC 43914 / DSM 3382 / HRM2</strain>
    </source>
</reference>
<dbReference type="Pfam" id="PF00440">
    <property type="entry name" value="TetR_N"/>
    <property type="match status" value="1"/>
</dbReference>
<dbReference type="AlphaFoldDB" id="C0QDU0"/>
<keyword evidence="7" id="KW-1185">Reference proteome</keyword>
<dbReference type="PANTHER" id="PTHR43479:SF11">
    <property type="entry name" value="ACREF_ENVCD OPERON REPRESSOR-RELATED"/>
    <property type="match status" value="1"/>
</dbReference>
<evidence type="ECO:0000256" key="3">
    <source>
        <dbReference type="ARBA" id="ARBA00023163"/>
    </source>
</evidence>
<feature type="domain" description="HTH tetR-type" evidence="5">
    <location>
        <begin position="16"/>
        <end position="76"/>
    </location>
</feature>
<dbReference type="InterPro" id="IPR001647">
    <property type="entry name" value="HTH_TetR"/>
</dbReference>
<keyword evidence="1" id="KW-0805">Transcription regulation</keyword>
<dbReference type="SUPFAM" id="SSF46689">
    <property type="entry name" value="Homeodomain-like"/>
    <property type="match status" value="1"/>
</dbReference>
<sequence length="205" mass="23368">MEKNNTLIKLKEKERELRQVLIIEAAREVFGQKTYDKASMAEIAKAAGISKSSIYTYFNSQEELYAQIAYQDACKFIKELNNRILSAGPDPVRAAIDYFLDFYIENASQWRMVTHFALHGNNEMGAVEQLNKTGRELMDVFEMMFVQAGCTSNTRIMAHTLFACLSGILIAFRNYPGRSEKDRITHMKKIGSRIEGLINIYISNG</sequence>
<dbReference type="eggNOG" id="COG1309">
    <property type="taxonomic scope" value="Bacteria"/>
</dbReference>
<evidence type="ECO:0000259" key="5">
    <source>
        <dbReference type="PROSITE" id="PS50977"/>
    </source>
</evidence>
<feature type="DNA-binding region" description="H-T-H motif" evidence="4">
    <location>
        <begin position="39"/>
        <end position="58"/>
    </location>
</feature>
<dbReference type="STRING" id="177437.HRM2_43050"/>
<evidence type="ECO:0000256" key="4">
    <source>
        <dbReference type="PROSITE-ProRule" id="PRU00335"/>
    </source>
</evidence>
<dbReference type="Gene3D" id="1.10.357.10">
    <property type="entry name" value="Tetracycline Repressor, domain 2"/>
    <property type="match status" value="1"/>
</dbReference>
<dbReference type="Proteomes" id="UP000000442">
    <property type="component" value="Chromosome"/>
</dbReference>
<dbReference type="EMBL" id="CP001087">
    <property type="protein sequence ID" value="ACN17361.1"/>
    <property type="molecule type" value="Genomic_DNA"/>
</dbReference>
<dbReference type="KEGG" id="dat:HRM2_43050"/>
<proteinExistence type="predicted"/>
<keyword evidence="3" id="KW-0804">Transcription</keyword>
<dbReference type="HOGENOM" id="CLU_114027_0_0_7"/>
<dbReference type="PRINTS" id="PR00455">
    <property type="entry name" value="HTHTETR"/>
</dbReference>
<gene>
    <name evidence="6" type="ordered locus">HRM2_43050</name>
</gene>
<evidence type="ECO:0000256" key="2">
    <source>
        <dbReference type="ARBA" id="ARBA00023125"/>
    </source>
</evidence>
<dbReference type="InterPro" id="IPR009057">
    <property type="entry name" value="Homeodomain-like_sf"/>
</dbReference>
<dbReference type="OrthoDB" id="8479950at2"/>
<name>C0QDU0_DESAH</name>
<evidence type="ECO:0000256" key="1">
    <source>
        <dbReference type="ARBA" id="ARBA00023015"/>
    </source>
</evidence>
<accession>C0QDU0</accession>
<evidence type="ECO:0000313" key="6">
    <source>
        <dbReference type="EMBL" id="ACN17361.1"/>
    </source>
</evidence>
<dbReference type="InterPro" id="IPR050624">
    <property type="entry name" value="HTH-type_Tx_Regulator"/>
</dbReference>
<evidence type="ECO:0000313" key="7">
    <source>
        <dbReference type="Proteomes" id="UP000000442"/>
    </source>
</evidence>
<dbReference type="PANTHER" id="PTHR43479">
    <property type="entry name" value="ACREF/ENVCD OPERON REPRESSOR-RELATED"/>
    <property type="match status" value="1"/>
</dbReference>
<dbReference type="RefSeq" id="WP_015906093.1">
    <property type="nucleotide sequence ID" value="NC_012108.1"/>
</dbReference>